<dbReference type="Proteomes" id="UP000623301">
    <property type="component" value="Unassembled WGS sequence"/>
</dbReference>
<accession>A0ABS0WNT5</accession>
<dbReference type="RefSeq" id="WP_198840432.1">
    <property type="nucleotide sequence ID" value="NZ_JAEHFJ010000002.1"/>
</dbReference>
<protein>
    <submittedName>
        <fullName evidence="1">Uncharacterized protein</fullName>
    </submittedName>
</protein>
<organism evidence="1 2">
    <name type="scientific">Aureibaculum flavum</name>
    <dbReference type="NCBI Taxonomy" id="2795986"/>
    <lineage>
        <taxon>Bacteria</taxon>
        <taxon>Pseudomonadati</taxon>
        <taxon>Bacteroidota</taxon>
        <taxon>Flavobacteriia</taxon>
        <taxon>Flavobacteriales</taxon>
        <taxon>Flavobacteriaceae</taxon>
        <taxon>Aureibaculum</taxon>
    </lineage>
</organism>
<proteinExistence type="predicted"/>
<keyword evidence="2" id="KW-1185">Reference proteome</keyword>
<name>A0ABS0WNT5_9FLAO</name>
<evidence type="ECO:0000313" key="1">
    <source>
        <dbReference type="EMBL" id="MBJ2173653.1"/>
    </source>
</evidence>
<gene>
    <name evidence="1" type="ORF">JBL43_05350</name>
</gene>
<dbReference type="EMBL" id="JAEHFJ010000002">
    <property type="protein sequence ID" value="MBJ2173653.1"/>
    <property type="molecule type" value="Genomic_DNA"/>
</dbReference>
<comment type="caution">
    <text evidence="1">The sequence shown here is derived from an EMBL/GenBank/DDBJ whole genome shotgun (WGS) entry which is preliminary data.</text>
</comment>
<evidence type="ECO:0000313" key="2">
    <source>
        <dbReference type="Proteomes" id="UP000623301"/>
    </source>
</evidence>
<sequence>MSKIDFDNWSLEFEKVWNLKTDSECKKFSELTYSLKGNEDVRFLEKLIDAVKLKDDFGIYESLYNAIWIFPQNIIGQVLAKKLPEFQKRMGKHDQVFRFYLPIPNNNEVLNSFLKEASQWTTSEKRTAISAIKKWIIDVEEWESILTKLGKPITKSKEDLIPKEWNENWKIKLQKGREKGGEFCISELLWKGGKKQWLENLDFLIEMLSLNHGKHWRQIDDMTNPLWGFATKSIYPIFIERFKKISEEKQNKIFENIKRVSKKKYRELNKEINGS</sequence>
<reference evidence="1 2" key="1">
    <citation type="submission" date="2020-12" db="EMBL/GenBank/DDBJ databases">
        <title>Aureibaculum luteum sp. nov. and Aureibaculum flavum sp. nov., novel members of the family Flavobacteriaceae isolated from Antarctic intertidal sediments.</title>
        <authorList>
            <person name="He X."/>
            <person name="Zhang X."/>
        </authorList>
    </citation>
    <scope>NUCLEOTIDE SEQUENCE [LARGE SCALE GENOMIC DNA]</scope>
    <source>
        <strain evidence="1 2">A20</strain>
    </source>
</reference>